<accession>A0A7I8IQ66</accession>
<organism evidence="3">
    <name type="scientific">Spirodela intermedia</name>
    <name type="common">Intermediate duckweed</name>
    <dbReference type="NCBI Taxonomy" id="51605"/>
    <lineage>
        <taxon>Eukaryota</taxon>
        <taxon>Viridiplantae</taxon>
        <taxon>Streptophyta</taxon>
        <taxon>Embryophyta</taxon>
        <taxon>Tracheophyta</taxon>
        <taxon>Spermatophyta</taxon>
        <taxon>Magnoliopsida</taxon>
        <taxon>Liliopsida</taxon>
        <taxon>Araceae</taxon>
        <taxon>Lemnoideae</taxon>
        <taxon>Spirodela</taxon>
    </lineage>
</organism>
<gene>
    <name evidence="3" type="ORF">SI7747_04005571</name>
</gene>
<feature type="compositionally biased region" description="Low complexity" evidence="1">
    <location>
        <begin position="42"/>
        <end position="51"/>
    </location>
</feature>
<dbReference type="PANTHER" id="PTHR37716:SF1">
    <property type="entry name" value="OS07G0568900 PROTEIN"/>
    <property type="match status" value="1"/>
</dbReference>
<dbReference type="GO" id="GO:0009535">
    <property type="term" value="C:chloroplast thylakoid membrane"/>
    <property type="evidence" value="ECO:0007669"/>
    <property type="project" value="TreeGrafter"/>
</dbReference>
<keyword evidence="2" id="KW-0812">Transmembrane</keyword>
<sequence length="188" mass="20331">MPPLMRSVSPSRFPSPPPSLLSSFHARTPVAVASFSPFVSQSGDGSNSNNGVYNRRRTKRLGAVERESEFEIDREKALAALEKLDQQLKALSEKETAPPGEGPFSSLFFFLRPRSALEGNDGVDTPEISGSVLAYSAIALLILTFVNNLLFGVFVKPYVDGDEPTPTVVRRSPGGAKEQIAPLLSEKP</sequence>
<protein>
    <submittedName>
        <fullName evidence="3">Uncharacterized protein</fullName>
    </submittedName>
</protein>
<dbReference type="EMBL" id="CACRZD030000004">
    <property type="protein sequence ID" value="CAA6659131.1"/>
    <property type="molecule type" value="Genomic_DNA"/>
</dbReference>
<dbReference type="EMBL" id="LR743591">
    <property type="protein sequence ID" value="CAA2619404.1"/>
    <property type="molecule type" value="Genomic_DNA"/>
</dbReference>
<keyword evidence="2" id="KW-1133">Transmembrane helix</keyword>
<reference evidence="3 4" key="1">
    <citation type="submission" date="2019-12" db="EMBL/GenBank/DDBJ databases">
        <authorList>
            <person name="Scholz U."/>
            <person name="Mascher M."/>
            <person name="Fiebig A."/>
        </authorList>
    </citation>
    <scope>NUCLEOTIDE SEQUENCE</scope>
</reference>
<dbReference type="AlphaFoldDB" id="A0A7I8IQ66"/>
<proteinExistence type="predicted"/>
<evidence type="ECO:0000256" key="1">
    <source>
        <dbReference type="SAM" id="MobiDB-lite"/>
    </source>
</evidence>
<feature type="compositionally biased region" description="Low complexity" evidence="1">
    <location>
        <begin position="1"/>
        <end position="12"/>
    </location>
</feature>
<feature type="region of interest" description="Disordered" evidence="1">
    <location>
        <begin position="37"/>
        <end position="57"/>
    </location>
</feature>
<feature type="transmembrane region" description="Helical" evidence="2">
    <location>
        <begin position="132"/>
        <end position="155"/>
    </location>
</feature>
<evidence type="ECO:0000256" key="2">
    <source>
        <dbReference type="SAM" id="Phobius"/>
    </source>
</evidence>
<feature type="region of interest" description="Disordered" evidence="1">
    <location>
        <begin position="164"/>
        <end position="188"/>
    </location>
</feature>
<evidence type="ECO:0000313" key="3">
    <source>
        <dbReference type="EMBL" id="CAA2619404.1"/>
    </source>
</evidence>
<name>A0A7I8IQ66_SPIIN</name>
<keyword evidence="2" id="KW-0472">Membrane</keyword>
<feature type="region of interest" description="Disordered" evidence="1">
    <location>
        <begin position="1"/>
        <end position="20"/>
    </location>
</feature>
<keyword evidence="4" id="KW-1185">Reference proteome</keyword>
<dbReference type="PANTHER" id="PTHR37716">
    <property type="entry name" value="OS07G0568900 PROTEIN"/>
    <property type="match status" value="1"/>
</dbReference>
<dbReference type="Proteomes" id="UP001189122">
    <property type="component" value="Unassembled WGS sequence"/>
</dbReference>
<evidence type="ECO:0000313" key="4">
    <source>
        <dbReference type="Proteomes" id="UP001189122"/>
    </source>
</evidence>